<dbReference type="EMBL" id="CP053073">
    <property type="protein sequence ID" value="QJR13840.1"/>
    <property type="molecule type" value="Genomic_DNA"/>
</dbReference>
<reference evidence="1 2" key="1">
    <citation type="submission" date="2020-04" db="EMBL/GenBank/DDBJ databases">
        <title>Usitatibacter rugosus gen. nov., sp. nov. and Usitatibacter palustris sp. nov., novel members of Usitatibacteraceae fam. nov. within the order Nitrosomonadales isolated from soil.</title>
        <authorList>
            <person name="Huber K.J."/>
            <person name="Neumann-Schaal M."/>
            <person name="Geppert A."/>
            <person name="Luckner M."/>
            <person name="Wanner G."/>
            <person name="Overmann J."/>
        </authorList>
    </citation>
    <scope>NUCLEOTIDE SEQUENCE [LARGE SCALE GENOMIC DNA]</scope>
    <source>
        <strain evidence="1 2">Swamp67</strain>
    </source>
</reference>
<sequence>MSDDKFQMGEIYFIGGYHDSARTFPCVIKPVVFLDAQRRAKAGENLTYSFEELESWLERDGQGSPNKRRMETIEGPPEMTLAMSLDELIDDLLKLRVRLRERKP</sequence>
<keyword evidence="2" id="KW-1185">Reference proteome</keyword>
<dbReference type="InParanoid" id="A0A6M4H327"/>
<gene>
    <name evidence="1" type="ORF">DSM104440_00630</name>
</gene>
<protein>
    <submittedName>
        <fullName evidence="1">Uncharacterized protein</fullName>
    </submittedName>
</protein>
<evidence type="ECO:0000313" key="2">
    <source>
        <dbReference type="Proteomes" id="UP000503096"/>
    </source>
</evidence>
<dbReference type="KEGG" id="upl:DSM104440_00630"/>
<proteinExistence type="predicted"/>
<dbReference type="RefSeq" id="WP_171160581.1">
    <property type="nucleotide sequence ID" value="NZ_CP053073.1"/>
</dbReference>
<name>A0A6M4H327_9PROT</name>
<dbReference type="Proteomes" id="UP000503096">
    <property type="component" value="Chromosome"/>
</dbReference>
<accession>A0A6M4H327</accession>
<evidence type="ECO:0000313" key="1">
    <source>
        <dbReference type="EMBL" id="QJR13840.1"/>
    </source>
</evidence>
<dbReference type="AlphaFoldDB" id="A0A6M4H327"/>
<organism evidence="1 2">
    <name type="scientific">Usitatibacter palustris</name>
    <dbReference type="NCBI Taxonomy" id="2732487"/>
    <lineage>
        <taxon>Bacteria</taxon>
        <taxon>Pseudomonadati</taxon>
        <taxon>Pseudomonadota</taxon>
        <taxon>Betaproteobacteria</taxon>
        <taxon>Nitrosomonadales</taxon>
        <taxon>Usitatibacteraceae</taxon>
        <taxon>Usitatibacter</taxon>
    </lineage>
</organism>